<keyword evidence="2" id="KW-0964">Secreted</keyword>
<comment type="caution">
    <text evidence="7">The sequence shown here is derived from an EMBL/GenBank/DDBJ whole genome shotgun (WGS) entry which is preliminary data.</text>
</comment>
<dbReference type="AlphaFoldDB" id="A0AAE0IA28"/>
<dbReference type="Pfam" id="PF16541">
    <property type="entry name" value="AltA1"/>
    <property type="match status" value="1"/>
</dbReference>
<reference evidence="7" key="2">
    <citation type="submission" date="2023-06" db="EMBL/GenBank/DDBJ databases">
        <authorList>
            <consortium name="Lawrence Berkeley National Laboratory"/>
            <person name="Haridas S."/>
            <person name="Hensen N."/>
            <person name="Bonometti L."/>
            <person name="Westerberg I."/>
            <person name="Brannstrom I.O."/>
            <person name="Guillou S."/>
            <person name="Cros-Aarteil S."/>
            <person name="Calhoun S."/>
            <person name="Kuo A."/>
            <person name="Mondo S."/>
            <person name="Pangilinan J."/>
            <person name="Riley R."/>
            <person name="Labutti K."/>
            <person name="Andreopoulos B."/>
            <person name="Lipzen A."/>
            <person name="Chen C."/>
            <person name="Yanf M."/>
            <person name="Daum C."/>
            <person name="Ng V."/>
            <person name="Clum A."/>
            <person name="Steindorff A."/>
            <person name="Ohm R."/>
            <person name="Martin F."/>
            <person name="Silar P."/>
            <person name="Natvig D."/>
            <person name="Lalanne C."/>
            <person name="Gautier V."/>
            <person name="Ament-Velasquez S.L."/>
            <person name="Kruys A."/>
            <person name="Hutchinson M.I."/>
            <person name="Powell A.J."/>
            <person name="Barry K."/>
            <person name="Miller A.N."/>
            <person name="Grigoriev I.V."/>
            <person name="Debuchy R."/>
            <person name="Gladieux P."/>
            <person name="Thoren M.H."/>
            <person name="Johannesson H."/>
        </authorList>
    </citation>
    <scope>NUCLEOTIDE SEQUENCE</scope>
    <source>
        <strain evidence="7">SMH4131-1</strain>
    </source>
</reference>
<proteinExistence type="predicted"/>
<organism evidence="7 8">
    <name type="scientific">Cercophora scortea</name>
    <dbReference type="NCBI Taxonomy" id="314031"/>
    <lineage>
        <taxon>Eukaryota</taxon>
        <taxon>Fungi</taxon>
        <taxon>Dikarya</taxon>
        <taxon>Ascomycota</taxon>
        <taxon>Pezizomycotina</taxon>
        <taxon>Sordariomycetes</taxon>
        <taxon>Sordariomycetidae</taxon>
        <taxon>Sordariales</taxon>
        <taxon>Lasiosphaeriaceae</taxon>
        <taxon>Cercophora</taxon>
    </lineage>
</organism>
<evidence type="ECO:0000259" key="6">
    <source>
        <dbReference type="Pfam" id="PF16541"/>
    </source>
</evidence>
<sequence>MLGFASLSTLLLSVATALATPVAVPNKGVDHRYHDLLKLEWKVKGFDFHSSYVFTTPAHQNSWGYVNFNVTSIARPEYTAVCSATSNVLSDFFFGTMVFQCQVPATAPKNSTIGFKYSRPTGELDIIETVSFKEPHGKTECKRSFTATGTKNLTLSCTDTTTVNQNWTMGQIYSDREVVCAKVDVKIRPTQIVPLA</sequence>
<evidence type="ECO:0000256" key="5">
    <source>
        <dbReference type="SAM" id="SignalP"/>
    </source>
</evidence>
<comment type="subcellular location">
    <subcellularLocation>
        <location evidence="1">Secreted</location>
    </subcellularLocation>
</comment>
<accession>A0AAE0IA28</accession>
<dbReference type="EMBL" id="JAUEPO010000005">
    <property type="protein sequence ID" value="KAK3321337.1"/>
    <property type="molecule type" value="Genomic_DNA"/>
</dbReference>
<dbReference type="InterPro" id="IPR032382">
    <property type="entry name" value="AltA1"/>
</dbReference>
<keyword evidence="8" id="KW-1185">Reference proteome</keyword>
<evidence type="ECO:0000313" key="8">
    <source>
        <dbReference type="Proteomes" id="UP001286456"/>
    </source>
</evidence>
<gene>
    <name evidence="7" type="ORF">B0T19DRAFT_263969</name>
</gene>
<keyword evidence="3 5" id="KW-0732">Signal</keyword>
<protein>
    <recommendedName>
        <fullName evidence="6">AA1-like domain-containing protein</fullName>
    </recommendedName>
</protein>
<feature type="domain" description="AA1-like" evidence="6">
    <location>
        <begin position="44"/>
        <end position="180"/>
    </location>
</feature>
<dbReference type="Proteomes" id="UP001286456">
    <property type="component" value="Unassembled WGS sequence"/>
</dbReference>
<evidence type="ECO:0000256" key="3">
    <source>
        <dbReference type="ARBA" id="ARBA00022729"/>
    </source>
</evidence>
<reference evidence="7" key="1">
    <citation type="journal article" date="2023" name="Mol. Phylogenet. Evol.">
        <title>Genome-scale phylogeny and comparative genomics of the fungal order Sordariales.</title>
        <authorList>
            <person name="Hensen N."/>
            <person name="Bonometti L."/>
            <person name="Westerberg I."/>
            <person name="Brannstrom I.O."/>
            <person name="Guillou S."/>
            <person name="Cros-Aarteil S."/>
            <person name="Calhoun S."/>
            <person name="Haridas S."/>
            <person name="Kuo A."/>
            <person name="Mondo S."/>
            <person name="Pangilinan J."/>
            <person name="Riley R."/>
            <person name="LaButti K."/>
            <person name="Andreopoulos B."/>
            <person name="Lipzen A."/>
            <person name="Chen C."/>
            <person name="Yan M."/>
            <person name="Daum C."/>
            <person name="Ng V."/>
            <person name="Clum A."/>
            <person name="Steindorff A."/>
            <person name="Ohm R.A."/>
            <person name="Martin F."/>
            <person name="Silar P."/>
            <person name="Natvig D.O."/>
            <person name="Lalanne C."/>
            <person name="Gautier V."/>
            <person name="Ament-Velasquez S.L."/>
            <person name="Kruys A."/>
            <person name="Hutchinson M.I."/>
            <person name="Powell A.J."/>
            <person name="Barry K."/>
            <person name="Miller A.N."/>
            <person name="Grigoriev I.V."/>
            <person name="Debuchy R."/>
            <person name="Gladieux P."/>
            <person name="Hiltunen Thoren M."/>
            <person name="Johannesson H."/>
        </authorList>
    </citation>
    <scope>NUCLEOTIDE SEQUENCE</scope>
    <source>
        <strain evidence="7">SMH4131-1</strain>
    </source>
</reference>
<evidence type="ECO:0000313" key="7">
    <source>
        <dbReference type="EMBL" id="KAK3321337.1"/>
    </source>
</evidence>
<dbReference type="GO" id="GO:0005576">
    <property type="term" value="C:extracellular region"/>
    <property type="evidence" value="ECO:0007669"/>
    <property type="project" value="UniProtKB-SubCell"/>
</dbReference>
<evidence type="ECO:0000256" key="2">
    <source>
        <dbReference type="ARBA" id="ARBA00022525"/>
    </source>
</evidence>
<feature type="signal peptide" evidence="5">
    <location>
        <begin position="1"/>
        <end position="19"/>
    </location>
</feature>
<name>A0AAE0IA28_9PEZI</name>
<evidence type="ECO:0000256" key="4">
    <source>
        <dbReference type="ARBA" id="ARBA00023157"/>
    </source>
</evidence>
<evidence type="ECO:0000256" key="1">
    <source>
        <dbReference type="ARBA" id="ARBA00004613"/>
    </source>
</evidence>
<feature type="chain" id="PRO_5042054645" description="AA1-like domain-containing protein" evidence="5">
    <location>
        <begin position="20"/>
        <end position="196"/>
    </location>
</feature>
<keyword evidence="4" id="KW-1015">Disulfide bond</keyword>